<evidence type="ECO:0000313" key="3">
    <source>
        <dbReference type="Proteomes" id="UP001076655"/>
    </source>
</evidence>
<dbReference type="Proteomes" id="UP001076655">
    <property type="component" value="Unassembled WGS sequence"/>
</dbReference>
<dbReference type="RefSeq" id="WP_260249299.1">
    <property type="nucleotide sequence ID" value="NZ_JALMEJ010000004.1"/>
</dbReference>
<proteinExistence type="predicted"/>
<feature type="signal peptide" evidence="1">
    <location>
        <begin position="1"/>
        <end position="36"/>
    </location>
</feature>
<sequence length="381" mass="40681">MKKIPAYTRNACYSTGQHLAALLLLISAVPFSSAQAAAIAGGNYKLAHGWNYIGKADVTISMTMKGANGETKCVNAGYWFFDYSGWFIQGGTLAKSSDSVATGWKSTQSNDVLLVFRGGQVDGQNLNSSCSPTQIPPATWNSSGQYSVSPKMSEWGDQWKGGVTVKSGNYYLRWQKAGVTITSRVNTDIYIYIGPNAVLGNSYNIPEVRLAMQEHGTNSTSSNISGAMDITVRAPRVCTVKTDNTITFPAVDITDAVNAKALANKAGNFAITCDDTTNAPVTVETQGLKGRYTDTMALTMTDGTNAPAEIRGFIGSDIPLGGECNGRLNGHNGVVYFVPNAGLEKIPLRPGTHKYNWVLCSTGVYKTGKATGSAKMVVNWD</sequence>
<protein>
    <recommendedName>
        <fullName evidence="4">Adhesin</fullName>
    </recommendedName>
</protein>
<name>A0A9Q4CK70_MORMO</name>
<organism evidence="2 3">
    <name type="scientific">Morganella morganii</name>
    <name type="common">Proteus morganii</name>
    <dbReference type="NCBI Taxonomy" id="582"/>
    <lineage>
        <taxon>Bacteria</taxon>
        <taxon>Pseudomonadati</taxon>
        <taxon>Pseudomonadota</taxon>
        <taxon>Gammaproteobacteria</taxon>
        <taxon>Enterobacterales</taxon>
        <taxon>Morganellaceae</taxon>
        <taxon>Morganella</taxon>
    </lineage>
</organism>
<comment type="caution">
    <text evidence="2">The sequence shown here is derived from an EMBL/GenBank/DDBJ whole genome shotgun (WGS) entry which is preliminary data.</text>
</comment>
<dbReference type="EMBL" id="JAPNMI010000001">
    <property type="protein sequence ID" value="MCY0788510.1"/>
    <property type="molecule type" value="Genomic_DNA"/>
</dbReference>
<dbReference type="AlphaFoldDB" id="A0A9Q4CK70"/>
<reference evidence="2" key="1">
    <citation type="submission" date="2022-08" db="EMBL/GenBank/DDBJ databases">
        <authorList>
            <person name="Dale J.L."/>
        </authorList>
    </citation>
    <scope>NUCLEOTIDE SEQUENCE</scope>
    <source>
        <strain evidence="2">2022EL-00758</strain>
    </source>
</reference>
<evidence type="ECO:0000256" key="1">
    <source>
        <dbReference type="SAM" id="SignalP"/>
    </source>
</evidence>
<evidence type="ECO:0008006" key="4">
    <source>
        <dbReference type="Google" id="ProtNLM"/>
    </source>
</evidence>
<feature type="chain" id="PRO_5040464507" description="Adhesin" evidence="1">
    <location>
        <begin position="37"/>
        <end position="381"/>
    </location>
</feature>
<gene>
    <name evidence="2" type="ORF">N0392_02245</name>
</gene>
<evidence type="ECO:0000313" key="2">
    <source>
        <dbReference type="EMBL" id="MCY0788510.1"/>
    </source>
</evidence>
<keyword evidence="1" id="KW-0732">Signal</keyword>
<accession>A0A9Q4CK70</accession>